<organism evidence="2 3">
    <name type="scientific">Nothophoma quercina</name>
    <dbReference type="NCBI Taxonomy" id="749835"/>
    <lineage>
        <taxon>Eukaryota</taxon>
        <taxon>Fungi</taxon>
        <taxon>Dikarya</taxon>
        <taxon>Ascomycota</taxon>
        <taxon>Pezizomycotina</taxon>
        <taxon>Dothideomycetes</taxon>
        <taxon>Pleosporomycetidae</taxon>
        <taxon>Pleosporales</taxon>
        <taxon>Pleosporineae</taxon>
        <taxon>Didymellaceae</taxon>
        <taxon>Nothophoma</taxon>
    </lineage>
</organism>
<protein>
    <recommendedName>
        <fullName evidence="1">Phosphoribosyltransferase domain-containing protein</fullName>
    </recommendedName>
</protein>
<name>A0ABR3QZP0_9PLEO</name>
<dbReference type="Gene3D" id="3.40.50.2020">
    <property type="match status" value="1"/>
</dbReference>
<dbReference type="Pfam" id="PF14681">
    <property type="entry name" value="UPRTase"/>
    <property type="match status" value="1"/>
</dbReference>
<dbReference type="InterPro" id="IPR029057">
    <property type="entry name" value="PRTase-like"/>
</dbReference>
<dbReference type="SUPFAM" id="SSF53271">
    <property type="entry name" value="PRTase-like"/>
    <property type="match status" value="1"/>
</dbReference>
<sequence>MLVLDANKTLASQDTGNLFWRFLNSQEGIPGDPLKPLFKLQGYSYDTFRQVALPYEKFADNYNYLCRLVASEVFGGDRLADGYVITDSIKGHVVQKLKAKNLCFIAVADGLLDIDVLRKADEVYIVVGDKASPFDKFSYRQLSNHVSMQRNPPSSKSLISAQLLIGITRDAAISGRDPRKAHEEIGHYLANEFLGDVLGIKPYPMKHVTGGTTEGYRCRHEKNTFIVPLMRGSEPMAFDVSKALKLASFVHWKTFSNINDAHFDKHKTTILVYSLVNSGKSIMEYPLPLRKRCPKIEVVVVAGVVQAKAIEISEEGTLGLALREDPDLPFITLRKSENKSTAKGTIDTGHQLFNRAYLS</sequence>
<evidence type="ECO:0000313" key="3">
    <source>
        <dbReference type="Proteomes" id="UP001521222"/>
    </source>
</evidence>
<comment type="caution">
    <text evidence="2">The sequence shown here is derived from an EMBL/GenBank/DDBJ whole genome shotgun (WGS) entry which is preliminary data.</text>
</comment>
<proteinExistence type="predicted"/>
<dbReference type="Proteomes" id="UP001521222">
    <property type="component" value="Unassembled WGS sequence"/>
</dbReference>
<gene>
    <name evidence="2" type="ORF">SLS59_007314</name>
</gene>
<keyword evidence="3" id="KW-1185">Reference proteome</keyword>
<evidence type="ECO:0000259" key="1">
    <source>
        <dbReference type="Pfam" id="PF14681"/>
    </source>
</evidence>
<dbReference type="EMBL" id="JAKIXB020000025">
    <property type="protein sequence ID" value="KAL1597617.1"/>
    <property type="molecule type" value="Genomic_DNA"/>
</dbReference>
<reference evidence="2 3" key="1">
    <citation type="submission" date="2024-02" db="EMBL/GenBank/DDBJ databases">
        <title>De novo assembly and annotation of 12 fungi associated with fruit tree decline syndrome in Ontario, Canada.</title>
        <authorList>
            <person name="Sulman M."/>
            <person name="Ellouze W."/>
            <person name="Ilyukhin E."/>
        </authorList>
    </citation>
    <scope>NUCLEOTIDE SEQUENCE [LARGE SCALE GENOMIC DNA]</scope>
    <source>
        <strain evidence="2 3">M97-236</strain>
    </source>
</reference>
<evidence type="ECO:0000313" key="2">
    <source>
        <dbReference type="EMBL" id="KAL1597617.1"/>
    </source>
</evidence>
<accession>A0ABR3QZP0</accession>
<feature type="domain" description="Phosphoribosyltransferase" evidence="1">
    <location>
        <begin position="161"/>
        <end position="354"/>
    </location>
</feature>
<dbReference type="InterPro" id="IPR000836">
    <property type="entry name" value="PRTase_dom"/>
</dbReference>